<dbReference type="InterPro" id="IPR058163">
    <property type="entry name" value="LysR-type_TF_proteobact-type"/>
</dbReference>
<dbReference type="Gene3D" id="3.40.190.10">
    <property type="entry name" value="Periplasmic binding protein-like II"/>
    <property type="match status" value="2"/>
</dbReference>
<dbReference type="PROSITE" id="PS50931">
    <property type="entry name" value="HTH_LYSR"/>
    <property type="match status" value="1"/>
</dbReference>
<evidence type="ECO:0000313" key="7">
    <source>
        <dbReference type="Proteomes" id="UP000256845"/>
    </source>
</evidence>
<gene>
    <name evidence="6" type="ORF">DFP90_10722</name>
</gene>
<comment type="caution">
    <text evidence="6">The sequence shown here is derived from an EMBL/GenBank/DDBJ whole genome shotgun (WGS) entry which is preliminary data.</text>
</comment>
<dbReference type="InterPro" id="IPR000847">
    <property type="entry name" value="LysR_HTH_N"/>
</dbReference>
<dbReference type="RefSeq" id="WP_115937471.1">
    <property type="nucleotide sequence ID" value="NZ_QRDW01000007.1"/>
</dbReference>
<dbReference type="InterPro" id="IPR005119">
    <property type="entry name" value="LysR_subst-bd"/>
</dbReference>
<accession>A0A3D9HGA6</accession>
<keyword evidence="7" id="KW-1185">Reference proteome</keyword>
<proteinExistence type="inferred from homology"/>
<evidence type="ECO:0000256" key="4">
    <source>
        <dbReference type="ARBA" id="ARBA00023163"/>
    </source>
</evidence>
<dbReference type="Proteomes" id="UP000256845">
    <property type="component" value="Unassembled WGS sequence"/>
</dbReference>
<name>A0A3D9HGA6_9PROT</name>
<dbReference type="AlphaFoldDB" id="A0A3D9HGA6"/>
<dbReference type="Pfam" id="PF03466">
    <property type="entry name" value="LysR_substrate"/>
    <property type="match status" value="1"/>
</dbReference>
<dbReference type="PANTHER" id="PTHR30537:SF26">
    <property type="entry name" value="GLYCINE CLEAVAGE SYSTEM TRANSCRIPTIONAL ACTIVATOR"/>
    <property type="match status" value="1"/>
</dbReference>
<evidence type="ECO:0000256" key="2">
    <source>
        <dbReference type="ARBA" id="ARBA00023015"/>
    </source>
</evidence>
<dbReference type="OrthoDB" id="9794694at2"/>
<dbReference type="PANTHER" id="PTHR30537">
    <property type="entry name" value="HTH-TYPE TRANSCRIPTIONAL REGULATOR"/>
    <property type="match status" value="1"/>
</dbReference>
<evidence type="ECO:0000313" key="6">
    <source>
        <dbReference type="EMBL" id="RED48519.1"/>
    </source>
</evidence>
<comment type="similarity">
    <text evidence="1">Belongs to the LysR transcriptional regulatory family.</text>
</comment>
<protein>
    <submittedName>
        <fullName evidence="6">LysR family glycine cleavage system transcriptional activator</fullName>
    </submittedName>
</protein>
<dbReference type="GO" id="GO:0043565">
    <property type="term" value="F:sequence-specific DNA binding"/>
    <property type="evidence" value="ECO:0007669"/>
    <property type="project" value="TreeGrafter"/>
</dbReference>
<dbReference type="EMBL" id="QRDW01000007">
    <property type="protein sequence ID" value="RED48519.1"/>
    <property type="molecule type" value="Genomic_DNA"/>
</dbReference>
<dbReference type="GO" id="GO:0003700">
    <property type="term" value="F:DNA-binding transcription factor activity"/>
    <property type="evidence" value="ECO:0007669"/>
    <property type="project" value="InterPro"/>
</dbReference>
<organism evidence="6 7">
    <name type="scientific">Aestuariispira insulae</name>
    <dbReference type="NCBI Taxonomy" id="1461337"/>
    <lineage>
        <taxon>Bacteria</taxon>
        <taxon>Pseudomonadati</taxon>
        <taxon>Pseudomonadota</taxon>
        <taxon>Alphaproteobacteria</taxon>
        <taxon>Rhodospirillales</taxon>
        <taxon>Kiloniellaceae</taxon>
        <taxon>Aestuariispira</taxon>
    </lineage>
</organism>
<dbReference type="InterPro" id="IPR036390">
    <property type="entry name" value="WH_DNA-bd_sf"/>
</dbReference>
<reference evidence="6 7" key="1">
    <citation type="submission" date="2018-07" db="EMBL/GenBank/DDBJ databases">
        <title>Genomic Encyclopedia of Type Strains, Phase III (KMG-III): the genomes of soil and plant-associated and newly described type strains.</title>
        <authorList>
            <person name="Whitman W."/>
        </authorList>
    </citation>
    <scope>NUCLEOTIDE SEQUENCE [LARGE SCALE GENOMIC DNA]</scope>
    <source>
        <strain evidence="6 7">CECT 8488</strain>
    </source>
</reference>
<keyword evidence="3" id="KW-0238">DNA-binding</keyword>
<dbReference type="FunFam" id="1.10.10.10:FF:000038">
    <property type="entry name" value="Glycine cleavage system transcriptional activator"/>
    <property type="match status" value="1"/>
</dbReference>
<dbReference type="PRINTS" id="PR00039">
    <property type="entry name" value="HTHLYSR"/>
</dbReference>
<evidence type="ECO:0000256" key="1">
    <source>
        <dbReference type="ARBA" id="ARBA00009437"/>
    </source>
</evidence>
<dbReference type="InterPro" id="IPR036388">
    <property type="entry name" value="WH-like_DNA-bd_sf"/>
</dbReference>
<dbReference type="GO" id="GO:0006351">
    <property type="term" value="P:DNA-templated transcription"/>
    <property type="evidence" value="ECO:0007669"/>
    <property type="project" value="TreeGrafter"/>
</dbReference>
<sequence>MRRLPPLNALTAFEATAQLGTVRAAADQLCVTASAVSHQIAHLEERLGVKLFLRQHRRLVLTEAGRNYLAQVEQAFDRLEEATADVIEDRSRDSLKIALPPSFTALWMMPRLSGLRAALPDLDLQFHDHLTMDACEDQVDCGVEYRLAPPKDRFSEILFADELVPLASPDLLSGNRLVGLSDLAGQTLIVTEQRLTSWAALAGGADWYRACPTISVRYSFQAFNAAMFGQGIALGNRQNAAHFIESGKLVVPFEIDRAGLPSSPRYYLSCRNRHRDLPKVQGFFDWMRAVRGEV</sequence>
<evidence type="ECO:0000259" key="5">
    <source>
        <dbReference type="PROSITE" id="PS50931"/>
    </source>
</evidence>
<dbReference type="SUPFAM" id="SSF46785">
    <property type="entry name" value="Winged helix' DNA-binding domain"/>
    <property type="match status" value="1"/>
</dbReference>
<evidence type="ECO:0000256" key="3">
    <source>
        <dbReference type="ARBA" id="ARBA00023125"/>
    </source>
</evidence>
<keyword evidence="2" id="KW-0805">Transcription regulation</keyword>
<keyword evidence="4" id="KW-0804">Transcription</keyword>
<dbReference type="Pfam" id="PF00126">
    <property type="entry name" value="HTH_1"/>
    <property type="match status" value="1"/>
</dbReference>
<dbReference type="SUPFAM" id="SSF53850">
    <property type="entry name" value="Periplasmic binding protein-like II"/>
    <property type="match status" value="1"/>
</dbReference>
<dbReference type="Gene3D" id="1.10.10.10">
    <property type="entry name" value="Winged helix-like DNA-binding domain superfamily/Winged helix DNA-binding domain"/>
    <property type="match status" value="1"/>
</dbReference>
<feature type="domain" description="HTH lysR-type" evidence="5">
    <location>
        <begin position="5"/>
        <end position="62"/>
    </location>
</feature>